<dbReference type="AlphaFoldDB" id="A0A168P2M0"/>
<sequence>MASPITLTHQDESIQEVTYGVCAPTMLQDPQINAIKFNAISSCMLFEDGACQTSPVATLEPIVFNADTIIRKGDSSELISHFFICSQVQ</sequence>
<dbReference type="InParanoid" id="A0A168P2M0"/>
<evidence type="ECO:0000313" key="2">
    <source>
        <dbReference type="Proteomes" id="UP000078561"/>
    </source>
</evidence>
<gene>
    <name evidence="1" type="primary">ABSGL_07400.1 scaffold 8789</name>
</gene>
<dbReference type="OrthoDB" id="10453245at2759"/>
<dbReference type="EMBL" id="LT553539">
    <property type="protein sequence ID" value="SAM01657.1"/>
    <property type="molecule type" value="Genomic_DNA"/>
</dbReference>
<name>A0A168P2M0_ABSGL</name>
<accession>A0A168P2M0</accession>
<proteinExistence type="predicted"/>
<dbReference type="Proteomes" id="UP000078561">
    <property type="component" value="Unassembled WGS sequence"/>
</dbReference>
<evidence type="ECO:0000313" key="1">
    <source>
        <dbReference type="EMBL" id="SAM01657.1"/>
    </source>
</evidence>
<keyword evidence="2" id="KW-1185">Reference proteome</keyword>
<protein>
    <submittedName>
        <fullName evidence="1">Uncharacterized protein</fullName>
    </submittedName>
</protein>
<organism evidence="1">
    <name type="scientific">Absidia glauca</name>
    <name type="common">Pin mould</name>
    <dbReference type="NCBI Taxonomy" id="4829"/>
    <lineage>
        <taxon>Eukaryota</taxon>
        <taxon>Fungi</taxon>
        <taxon>Fungi incertae sedis</taxon>
        <taxon>Mucoromycota</taxon>
        <taxon>Mucoromycotina</taxon>
        <taxon>Mucoromycetes</taxon>
        <taxon>Mucorales</taxon>
        <taxon>Cunninghamellaceae</taxon>
        <taxon>Absidia</taxon>
    </lineage>
</organism>
<reference evidence="1" key="1">
    <citation type="submission" date="2016-04" db="EMBL/GenBank/DDBJ databases">
        <authorList>
            <person name="Evans L.H."/>
            <person name="Alamgir A."/>
            <person name="Owens N."/>
            <person name="Weber N.D."/>
            <person name="Virtaneva K."/>
            <person name="Barbian K."/>
            <person name="Babar A."/>
            <person name="Rosenke K."/>
        </authorList>
    </citation>
    <scope>NUCLEOTIDE SEQUENCE [LARGE SCALE GENOMIC DNA]</scope>
    <source>
        <strain evidence="1">CBS 101.48</strain>
    </source>
</reference>